<reference evidence="1" key="2">
    <citation type="journal article" date="2015" name="Fish Shellfish Immunol.">
        <title>Early steps in the European eel (Anguilla anguilla)-Vibrio vulnificus interaction in the gills: Role of the RtxA13 toxin.</title>
        <authorList>
            <person name="Callol A."/>
            <person name="Pajuelo D."/>
            <person name="Ebbesson L."/>
            <person name="Teles M."/>
            <person name="MacKenzie S."/>
            <person name="Amaro C."/>
        </authorList>
    </citation>
    <scope>NUCLEOTIDE SEQUENCE</scope>
</reference>
<dbReference type="EMBL" id="GBXM01090542">
    <property type="protein sequence ID" value="JAH18035.1"/>
    <property type="molecule type" value="Transcribed_RNA"/>
</dbReference>
<reference evidence="1" key="1">
    <citation type="submission" date="2014-11" db="EMBL/GenBank/DDBJ databases">
        <authorList>
            <person name="Amaro Gonzalez C."/>
        </authorList>
    </citation>
    <scope>NUCLEOTIDE SEQUENCE</scope>
</reference>
<dbReference type="AlphaFoldDB" id="A0A0E9QP09"/>
<organism evidence="1">
    <name type="scientific">Anguilla anguilla</name>
    <name type="common">European freshwater eel</name>
    <name type="synonym">Muraena anguilla</name>
    <dbReference type="NCBI Taxonomy" id="7936"/>
    <lineage>
        <taxon>Eukaryota</taxon>
        <taxon>Metazoa</taxon>
        <taxon>Chordata</taxon>
        <taxon>Craniata</taxon>
        <taxon>Vertebrata</taxon>
        <taxon>Euteleostomi</taxon>
        <taxon>Actinopterygii</taxon>
        <taxon>Neopterygii</taxon>
        <taxon>Teleostei</taxon>
        <taxon>Anguilliformes</taxon>
        <taxon>Anguillidae</taxon>
        <taxon>Anguilla</taxon>
    </lineage>
</organism>
<proteinExistence type="predicted"/>
<sequence>MFYHSKAAAGVLFIYKKYTIGMTLLTLHINFYNCTSELLSRSAVT</sequence>
<name>A0A0E9QP09_ANGAN</name>
<protein>
    <submittedName>
        <fullName evidence="1">Uncharacterized protein</fullName>
    </submittedName>
</protein>
<evidence type="ECO:0000313" key="1">
    <source>
        <dbReference type="EMBL" id="JAH18035.1"/>
    </source>
</evidence>
<accession>A0A0E9QP09</accession>